<dbReference type="SUPFAM" id="SSF55785">
    <property type="entry name" value="PYP-like sensor domain (PAS domain)"/>
    <property type="match status" value="1"/>
</dbReference>
<dbReference type="SMART" id="SM00091">
    <property type="entry name" value="PAS"/>
    <property type="match status" value="1"/>
</dbReference>
<comment type="caution">
    <text evidence="2">The sequence shown here is derived from an EMBL/GenBank/DDBJ whole genome shotgun (WGS) entry which is preliminary data.</text>
</comment>
<dbReference type="RefSeq" id="WP_189002878.1">
    <property type="nucleotide sequence ID" value="NZ_BMOD01000007.1"/>
</dbReference>
<reference evidence="3" key="1">
    <citation type="journal article" date="2019" name="Int. J. Syst. Evol. Microbiol.">
        <title>The Global Catalogue of Microorganisms (GCM) 10K type strain sequencing project: providing services to taxonomists for standard genome sequencing and annotation.</title>
        <authorList>
            <consortium name="The Broad Institute Genomics Platform"/>
            <consortium name="The Broad Institute Genome Sequencing Center for Infectious Disease"/>
            <person name="Wu L."/>
            <person name="Ma J."/>
        </authorList>
    </citation>
    <scope>NUCLEOTIDE SEQUENCE [LARGE SCALE GENOMIC DNA]</scope>
    <source>
        <strain evidence="3">JCM 14370</strain>
    </source>
</reference>
<dbReference type="InterPro" id="IPR000014">
    <property type="entry name" value="PAS"/>
</dbReference>
<dbReference type="Pfam" id="PF01590">
    <property type="entry name" value="GAF"/>
    <property type="match status" value="1"/>
</dbReference>
<organism evidence="2 3">
    <name type="scientific">Deinococcus roseus</name>
    <dbReference type="NCBI Taxonomy" id="392414"/>
    <lineage>
        <taxon>Bacteria</taxon>
        <taxon>Thermotogati</taxon>
        <taxon>Deinococcota</taxon>
        <taxon>Deinococci</taxon>
        <taxon>Deinococcales</taxon>
        <taxon>Deinococcaceae</taxon>
        <taxon>Deinococcus</taxon>
    </lineage>
</organism>
<accession>A0ABQ2CZT0</accession>
<dbReference type="InterPro" id="IPR029016">
    <property type="entry name" value="GAF-like_dom_sf"/>
</dbReference>
<dbReference type="PANTHER" id="PTHR43102:SF2">
    <property type="entry name" value="GAF DOMAIN-CONTAINING PROTEIN"/>
    <property type="match status" value="1"/>
</dbReference>
<dbReference type="InterPro" id="IPR003018">
    <property type="entry name" value="GAF"/>
</dbReference>
<evidence type="ECO:0000313" key="3">
    <source>
        <dbReference type="Proteomes" id="UP000632222"/>
    </source>
</evidence>
<evidence type="ECO:0000259" key="1">
    <source>
        <dbReference type="PROSITE" id="PS50112"/>
    </source>
</evidence>
<dbReference type="SMART" id="SM00065">
    <property type="entry name" value="GAF"/>
    <property type="match status" value="1"/>
</dbReference>
<gene>
    <name evidence="2" type="ORF">GCM10008938_23550</name>
</gene>
<proteinExistence type="predicted"/>
<dbReference type="Pfam" id="PF13188">
    <property type="entry name" value="PAS_8"/>
    <property type="match status" value="1"/>
</dbReference>
<protein>
    <recommendedName>
        <fullName evidence="1">PAS domain-containing protein</fullName>
    </recommendedName>
</protein>
<dbReference type="CDD" id="cd00130">
    <property type="entry name" value="PAS"/>
    <property type="match status" value="1"/>
</dbReference>
<name>A0ABQ2CZT0_9DEIO</name>
<sequence length="273" mass="31166">MTQLLDPNEELRLENLYSYGILDTEDEVAFTRIAEDTAFLLQVPSVMVSFMDRERQWFKACIQFSKDDAVRKETFCQYTILSNEPMVVENATTHPMFREHPAVLGDPFIRAYLGVSIISPEGFRIGTLCAVDYQPRTFSDWDRKALQGMARRTIEELQQRLLHNEYQQVLQASPTGFVVLDAQQKIISANPAAQQITGLSWTPGERFEWQGLTVDPQASALKPVYQAANQQGWFTVQHIPLAGNRNLLVLEDTTDQIQYQLYFQTQHVAGEAD</sequence>
<keyword evidence="3" id="KW-1185">Reference proteome</keyword>
<dbReference type="InterPro" id="IPR035965">
    <property type="entry name" value="PAS-like_dom_sf"/>
</dbReference>
<dbReference type="EMBL" id="BMOD01000007">
    <property type="protein sequence ID" value="GGJ36774.1"/>
    <property type="molecule type" value="Genomic_DNA"/>
</dbReference>
<dbReference type="Gene3D" id="3.30.450.40">
    <property type="match status" value="1"/>
</dbReference>
<dbReference type="Gene3D" id="3.30.450.20">
    <property type="entry name" value="PAS domain"/>
    <property type="match status" value="1"/>
</dbReference>
<dbReference type="PROSITE" id="PS50112">
    <property type="entry name" value="PAS"/>
    <property type="match status" value="1"/>
</dbReference>
<dbReference type="SUPFAM" id="SSF55781">
    <property type="entry name" value="GAF domain-like"/>
    <property type="match status" value="1"/>
</dbReference>
<feature type="domain" description="PAS" evidence="1">
    <location>
        <begin position="162"/>
        <end position="200"/>
    </location>
</feature>
<dbReference type="Proteomes" id="UP000632222">
    <property type="component" value="Unassembled WGS sequence"/>
</dbReference>
<dbReference type="PANTHER" id="PTHR43102">
    <property type="entry name" value="SLR1143 PROTEIN"/>
    <property type="match status" value="1"/>
</dbReference>
<evidence type="ECO:0000313" key="2">
    <source>
        <dbReference type="EMBL" id="GGJ36774.1"/>
    </source>
</evidence>